<keyword evidence="1" id="KW-0472">Membrane</keyword>
<sequence>MILPLKANKYNYFFLCSFFLFCILITFSCKVKEEVKKEKTGIIHHPAELEKKAEFEDGDHRFIKFLSSNLEYPQEAIQKNIQGKVIIKFLVEDDGTIDNFVALKDIGGGCADEVIRVLLKTQGRWNSAKIKRERVRSYYFVSVVFKMPNDDSKPSLQVDIK</sequence>
<keyword evidence="1" id="KW-1133">Transmembrane helix</keyword>
<dbReference type="Proteomes" id="UP000238042">
    <property type="component" value="Unassembled WGS sequence"/>
</dbReference>
<feature type="transmembrane region" description="Helical" evidence="1">
    <location>
        <begin position="12"/>
        <end position="29"/>
    </location>
</feature>
<dbReference type="OrthoDB" id="1095452at2"/>
<organism evidence="3 4">
    <name type="scientific">Apibacter adventoris</name>
    <dbReference type="NCBI Taxonomy" id="1679466"/>
    <lineage>
        <taxon>Bacteria</taxon>
        <taxon>Pseudomonadati</taxon>
        <taxon>Bacteroidota</taxon>
        <taxon>Flavobacteriia</taxon>
        <taxon>Flavobacteriales</taxon>
        <taxon>Weeksellaceae</taxon>
        <taxon>Apibacter</taxon>
    </lineage>
</organism>
<dbReference type="GO" id="GO:0055085">
    <property type="term" value="P:transmembrane transport"/>
    <property type="evidence" value="ECO:0007669"/>
    <property type="project" value="InterPro"/>
</dbReference>
<dbReference type="Gene3D" id="3.30.1150.10">
    <property type="match status" value="1"/>
</dbReference>
<evidence type="ECO:0000313" key="4">
    <source>
        <dbReference type="Proteomes" id="UP000238042"/>
    </source>
</evidence>
<dbReference type="RefSeq" id="WP_105247218.1">
    <property type="nucleotide sequence ID" value="NZ_PSZM01000042.1"/>
</dbReference>
<reference evidence="3 4" key="1">
    <citation type="submission" date="2018-02" db="EMBL/GenBank/DDBJ databases">
        <title>Genome sequences of Apibacter spp., gut symbionts of Asian honey bees.</title>
        <authorList>
            <person name="Kwong W.K."/>
            <person name="Steele M.I."/>
            <person name="Moran N.A."/>
        </authorList>
    </citation>
    <scope>NUCLEOTIDE SEQUENCE [LARGE SCALE GENOMIC DNA]</scope>
    <source>
        <strain evidence="4">wkB301</strain>
    </source>
</reference>
<evidence type="ECO:0000313" key="3">
    <source>
        <dbReference type="EMBL" id="PQL91157.1"/>
    </source>
</evidence>
<protein>
    <recommendedName>
        <fullName evidence="2">TonB C-terminal domain-containing protein</fullName>
    </recommendedName>
</protein>
<evidence type="ECO:0000259" key="2">
    <source>
        <dbReference type="PROSITE" id="PS52015"/>
    </source>
</evidence>
<keyword evidence="4" id="KW-1185">Reference proteome</keyword>
<proteinExistence type="predicted"/>
<dbReference type="PROSITE" id="PS52015">
    <property type="entry name" value="TONB_CTD"/>
    <property type="match status" value="1"/>
</dbReference>
<comment type="caution">
    <text evidence="3">The sequence shown here is derived from an EMBL/GenBank/DDBJ whole genome shotgun (WGS) entry which is preliminary data.</text>
</comment>
<dbReference type="AlphaFoldDB" id="A0A2S8A9A6"/>
<gene>
    <name evidence="3" type="ORF">C4S77_08740</name>
</gene>
<dbReference type="EMBL" id="PSZM01000042">
    <property type="protein sequence ID" value="PQL91157.1"/>
    <property type="molecule type" value="Genomic_DNA"/>
</dbReference>
<evidence type="ECO:0000256" key="1">
    <source>
        <dbReference type="SAM" id="Phobius"/>
    </source>
</evidence>
<dbReference type="SUPFAM" id="SSF74653">
    <property type="entry name" value="TolA/TonB C-terminal domain"/>
    <property type="match status" value="1"/>
</dbReference>
<dbReference type="InterPro" id="IPR037682">
    <property type="entry name" value="TonB_C"/>
</dbReference>
<dbReference type="Pfam" id="PF03544">
    <property type="entry name" value="TonB_C"/>
    <property type="match status" value="1"/>
</dbReference>
<accession>A0A2S8A9A6</accession>
<name>A0A2S8A9A6_9FLAO</name>
<dbReference type="PROSITE" id="PS51257">
    <property type="entry name" value="PROKAR_LIPOPROTEIN"/>
    <property type="match status" value="1"/>
</dbReference>
<keyword evidence="1" id="KW-0812">Transmembrane</keyword>
<feature type="domain" description="TonB C-terminal" evidence="2">
    <location>
        <begin position="57"/>
        <end position="154"/>
    </location>
</feature>